<dbReference type="InterPro" id="IPR003593">
    <property type="entry name" value="AAA+_ATPase"/>
</dbReference>
<dbReference type="InterPro" id="IPR003959">
    <property type="entry name" value="ATPase_AAA_core"/>
</dbReference>
<dbReference type="InterPro" id="IPR044539">
    <property type="entry name" value="Pch2-like"/>
</dbReference>
<name>G0WBH0_NAUDC</name>
<sequence length="544" mass="61910">MHFIIDVELRYCTIKIVQDNILKEQDTAKNVQAKEGSKMQVFSDILKMAIERSLNKFKEETAENCAIKLNDLLADGQQGMEVKALSTEPQRRIIESLFKVLFHQYSNSPKEFNIEDGHVNLLLPLFVQKITVECVSEDLVQQIASDDKKPLHDEILDILTKKEPNNKTYNKNQNRTYGIHLFYYSPLEMEKRSAFGLSEDFDKIDLDDDEDTLRSIDQEISAINIPFSNTTFGKTRISFLPSVNFDSLWESLYFKDDIKQRMFNYSTISLKVAKLSNQEAQHGYEDEQLMTNKLLLIHGPPGTGKTTLCRALCQKLAIRNGSDLDNMDLVYKCILVEISSSSIFSRWFGESAKNITTLFDDIEKLVREAEKKDIFVCVLIDEVEAIASSRTDILSKSESTDGVRVVNALLTHLDKLKYYNNFLLLATSNLLDNIDSAFLDRADGIFHIGNPVEEAITKILWTSIGELISAGIIIGYKSYRYILNSEIYKDIICTIAKNANGRTLRKIPLLCLSEHFRDLPIHLDAFLVGLAHTVVALDKNESDK</sequence>
<dbReference type="GO" id="GO:0051598">
    <property type="term" value="P:meiotic recombination checkpoint signaling"/>
    <property type="evidence" value="ECO:0007669"/>
    <property type="project" value="EnsemblFungi"/>
</dbReference>
<dbReference type="OrthoDB" id="5925at2759"/>
<protein>
    <recommendedName>
        <fullName evidence="3">AAA+ ATPase domain-containing protein</fullName>
    </recommendedName>
</protein>
<dbReference type="GO" id="GO:0005524">
    <property type="term" value="F:ATP binding"/>
    <property type="evidence" value="ECO:0007669"/>
    <property type="project" value="UniProtKB-KW"/>
</dbReference>
<keyword evidence="2" id="KW-0067">ATP-binding</keyword>
<evidence type="ECO:0000313" key="5">
    <source>
        <dbReference type="Proteomes" id="UP000000689"/>
    </source>
</evidence>
<dbReference type="RefSeq" id="XP_003670333.1">
    <property type="nucleotide sequence ID" value="XM_003670285.1"/>
</dbReference>
<dbReference type="GO" id="GO:0007131">
    <property type="term" value="P:reciprocal meiotic recombination"/>
    <property type="evidence" value="ECO:0007669"/>
    <property type="project" value="EnsemblFungi"/>
</dbReference>
<reference evidence="4 5" key="1">
    <citation type="journal article" date="2011" name="Proc. Natl. Acad. Sci. U.S.A.">
        <title>Evolutionary erosion of yeast sex chromosomes by mating-type switching accidents.</title>
        <authorList>
            <person name="Gordon J.L."/>
            <person name="Armisen D."/>
            <person name="Proux-Wera E."/>
            <person name="Oheigeartaigh S.S."/>
            <person name="Byrne K.P."/>
            <person name="Wolfe K.H."/>
        </authorList>
    </citation>
    <scope>NUCLEOTIDE SEQUENCE [LARGE SCALE GENOMIC DNA]</scope>
    <source>
        <strain evidence="5">ATCC 10597 / BCRC 20456 / CBS 421 / NBRC 0211 / NRRL Y-12639</strain>
    </source>
</reference>
<feature type="domain" description="AAA+ ATPase" evidence="3">
    <location>
        <begin position="291"/>
        <end position="452"/>
    </location>
</feature>
<dbReference type="eggNOG" id="KOG0744">
    <property type="taxonomic scope" value="Eukaryota"/>
</dbReference>
<dbReference type="SMART" id="SM00382">
    <property type="entry name" value="AAA"/>
    <property type="match status" value="1"/>
</dbReference>
<dbReference type="STRING" id="1071378.G0WBH0"/>
<dbReference type="HOGENOM" id="CLU_028208_3_0_1"/>
<evidence type="ECO:0000256" key="1">
    <source>
        <dbReference type="ARBA" id="ARBA00022741"/>
    </source>
</evidence>
<organism evidence="4 5">
    <name type="scientific">Naumovozyma dairenensis (strain ATCC 10597 / BCRC 20456 / CBS 421 / NBRC 0211 / NRRL Y-12639)</name>
    <name type="common">Saccharomyces dairenensis</name>
    <dbReference type="NCBI Taxonomy" id="1071378"/>
    <lineage>
        <taxon>Eukaryota</taxon>
        <taxon>Fungi</taxon>
        <taxon>Dikarya</taxon>
        <taxon>Ascomycota</taxon>
        <taxon>Saccharomycotina</taxon>
        <taxon>Saccharomycetes</taxon>
        <taxon>Saccharomycetales</taxon>
        <taxon>Saccharomycetaceae</taxon>
        <taxon>Naumovozyma</taxon>
    </lineage>
</organism>
<dbReference type="GeneID" id="11498668"/>
<gene>
    <name evidence="4" type="primary">NDAI0E02730</name>
    <name evidence="4" type="ordered locus">NDAI_0E02730</name>
</gene>
<dbReference type="OMA" id="VCIEEMI"/>
<dbReference type="PANTHER" id="PTHR45991">
    <property type="entry name" value="PACHYTENE CHECKPOINT PROTEIN 2"/>
    <property type="match status" value="1"/>
</dbReference>
<dbReference type="GO" id="GO:0042138">
    <property type="term" value="P:meiotic DNA double-strand break formation"/>
    <property type="evidence" value="ECO:0007669"/>
    <property type="project" value="EnsemblFungi"/>
</dbReference>
<keyword evidence="5" id="KW-1185">Reference proteome</keyword>
<proteinExistence type="predicted"/>
<dbReference type="GO" id="GO:0005694">
    <property type="term" value="C:chromosome"/>
    <property type="evidence" value="ECO:0007669"/>
    <property type="project" value="TreeGrafter"/>
</dbReference>
<dbReference type="Gene3D" id="3.40.50.300">
    <property type="entry name" value="P-loop containing nucleotide triphosphate hydrolases"/>
    <property type="match status" value="1"/>
</dbReference>
<dbReference type="PANTHER" id="PTHR45991:SF1">
    <property type="entry name" value="PACHYTENE CHECKPOINT PROTEIN 2 HOMOLOG"/>
    <property type="match status" value="1"/>
</dbReference>
<accession>G0WBH0</accession>
<dbReference type="AlphaFoldDB" id="G0WBH0"/>
<evidence type="ECO:0000313" key="4">
    <source>
        <dbReference type="EMBL" id="CCD25090.1"/>
    </source>
</evidence>
<dbReference type="InterPro" id="IPR027417">
    <property type="entry name" value="P-loop_NTPase"/>
</dbReference>
<dbReference type="Pfam" id="PF00004">
    <property type="entry name" value="AAA"/>
    <property type="match status" value="1"/>
</dbReference>
<evidence type="ECO:0000259" key="3">
    <source>
        <dbReference type="SMART" id="SM00382"/>
    </source>
</evidence>
<dbReference type="KEGG" id="ndi:NDAI_0E02730"/>
<dbReference type="SUPFAM" id="SSF52540">
    <property type="entry name" value="P-loop containing nucleoside triphosphate hydrolases"/>
    <property type="match status" value="1"/>
</dbReference>
<evidence type="ECO:0000256" key="2">
    <source>
        <dbReference type="ARBA" id="ARBA00022840"/>
    </source>
</evidence>
<keyword evidence="1" id="KW-0547">Nucleotide-binding</keyword>
<dbReference type="EMBL" id="HE580271">
    <property type="protein sequence ID" value="CCD25090.1"/>
    <property type="molecule type" value="Genomic_DNA"/>
</dbReference>
<dbReference type="Proteomes" id="UP000000689">
    <property type="component" value="Chromosome 5"/>
</dbReference>
<dbReference type="GO" id="GO:0005730">
    <property type="term" value="C:nucleolus"/>
    <property type="evidence" value="ECO:0007669"/>
    <property type="project" value="EnsemblFungi"/>
</dbReference>
<dbReference type="GO" id="GO:0016887">
    <property type="term" value="F:ATP hydrolysis activity"/>
    <property type="evidence" value="ECO:0007669"/>
    <property type="project" value="EnsemblFungi"/>
</dbReference>